<organism evidence="3 4">
    <name type="scientific">Candidatus Parabacteroides intestinipullorum</name>
    <dbReference type="NCBI Taxonomy" id="2838723"/>
    <lineage>
        <taxon>Bacteria</taxon>
        <taxon>Pseudomonadati</taxon>
        <taxon>Bacteroidota</taxon>
        <taxon>Bacteroidia</taxon>
        <taxon>Bacteroidales</taxon>
        <taxon>Tannerellaceae</taxon>
        <taxon>Parabacteroides</taxon>
    </lineage>
</organism>
<sequence length="315" mass="35107">MINRRDFLKSASLLTLGSALVGKASAGNLMGSSNSSVSGVNAAKEIGLQTYSLGREFFSDVPGALKKVKGMGYTHLELAGYKDSKIGGVDLMEFKKMVADSGLKITSSHVNPPVREYTKENRSQIMEYWKKTADDHAKLGVKYLIQPGQPSTRSVEEVAYVCEIFNEAGKIVKAAGIPFGYHNHEMEFAKVVPGGTESKFGRRVREGEVIYDLFLKQTDPALVFFEMDVYWTVMGQNDPIEYMKKYKDRIKVLHIKDRSVLGDSGMMNFEKIFNQAQANGIKDYYVELEKMPDGRTQMEGVEGCAKFLLSAPFVK</sequence>
<dbReference type="SUPFAM" id="SSF51658">
    <property type="entry name" value="Xylose isomerase-like"/>
    <property type="match status" value="1"/>
</dbReference>
<evidence type="ECO:0000256" key="1">
    <source>
        <dbReference type="SAM" id="SignalP"/>
    </source>
</evidence>
<dbReference type="Gene3D" id="3.20.20.150">
    <property type="entry name" value="Divalent-metal-dependent TIM barrel enzymes"/>
    <property type="match status" value="1"/>
</dbReference>
<dbReference type="PROSITE" id="PS51318">
    <property type="entry name" value="TAT"/>
    <property type="match status" value="1"/>
</dbReference>
<evidence type="ECO:0000313" key="4">
    <source>
        <dbReference type="Proteomes" id="UP000886740"/>
    </source>
</evidence>
<dbReference type="EMBL" id="DXEL01000024">
    <property type="protein sequence ID" value="HIX73942.1"/>
    <property type="molecule type" value="Genomic_DNA"/>
</dbReference>
<dbReference type="Proteomes" id="UP000886740">
    <property type="component" value="Unassembled WGS sequence"/>
</dbReference>
<feature type="domain" description="Xylose isomerase-like TIM barrel" evidence="2">
    <location>
        <begin position="66"/>
        <end position="289"/>
    </location>
</feature>
<gene>
    <name evidence="3" type="ORF">H9977_02715</name>
</gene>
<name>A0A9D1X7H4_9BACT</name>
<comment type="caution">
    <text evidence="3">The sequence shown here is derived from an EMBL/GenBank/DDBJ whole genome shotgun (WGS) entry which is preliminary data.</text>
</comment>
<dbReference type="PANTHER" id="PTHR12110">
    <property type="entry name" value="HYDROXYPYRUVATE ISOMERASE"/>
    <property type="match status" value="1"/>
</dbReference>
<dbReference type="PANTHER" id="PTHR12110:SF41">
    <property type="entry name" value="INOSOSE DEHYDRATASE"/>
    <property type="match status" value="1"/>
</dbReference>
<dbReference type="Pfam" id="PF01261">
    <property type="entry name" value="AP_endonuc_2"/>
    <property type="match status" value="1"/>
</dbReference>
<reference evidence="3" key="1">
    <citation type="journal article" date="2021" name="PeerJ">
        <title>Extensive microbial diversity within the chicken gut microbiome revealed by metagenomics and culture.</title>
        <authorList>
            <person name="Gilroy R."/>
            <person name="Ravi A."/>
            <person name="Getino M."/>
            <person name="Pursley I."/>
            <person name="Horton D.L."/>
            <person name="Alikhan N.F."/>
            <person name="Baker D."/>
            <person name="Gharbi K."/>
            <person name="Hall N."/>
            <person name="Watson M."/>
            <person name="Adriaenssens E.M."/>
            <person name="Foster-Nyarko E."/>
            <person name="Jarju S."/>
            <person name="Secka A."/>
            <person name="Antonio M."/>
            <person name="Oren A."/>
            <person name="Chaudhuri R.R."/>
            <person name="La Ragione R."/>
            <person name="Hildebrand F."/>
            <person name="Pallen M.J."/>
        </authorList>
    </citation>
    <scope>NUCLEOTIDE SEQUENCE</scope>
    <source>
        <strain evidence="3">ChiGjej6B6-14162</strain>
    </source>
</reference>
<protein>
    <submittedName>
        <fullName evidence="3">TIM barrel protein</fullName>
    </submittedName>
</protein>
<reference evidence="3" key="2">
    <citation type="submission" date="2021-04" db="EMBL/GenBank/DDBJ databases">
        <authorList>
            <person name="Gilroy R."/>
        </authorList>
    </citation>
    <scope>NUCLEOTIDE SEQUENCE</scope>
    <source>
        <strain evidence="3">ChiGjej6B6-14162</strain>
    </source>
</reference>
<dbReference type="InterPro" id="IPR006311">
    <property type="entry name" value="TAT_signal"/>
</dbReference>
<accession>A0A9D1X7H4</accession>
<evidence type="ECO:0000313" key="3">
    <source>
        <dbReference type="EMBL" id="HIX73942.1"/>
    </source>
</evidence>
<feature type="signal peptide" evidence="1">
    <location>
        <begin position="1"/>
        <end position="26"/>
    </location>
</feature>
<proteinExistence type="predicted"/>
<dbReference type="InterPro" id="IPR013022">
    <property type="entry name" value="Xyl_isomerase-like_TIM-brl"/>
</dbReference>
<dbReference type="InterPro" id="IPR036237">
    <property type="entry name" value="Xyl_isomerase-like_sf"/>
</dbReference>
<dbReference type="InterPro" id="IPR050312">
    <property type="entry name" value="IolE/XylAMocC-like"/>
</dbReference>
<feature type="chain" id="PRO_5039610356" evidence="1">
    <location>
        <begin position="27"/>
        <end position="315"/>
    </location>
</feature>
<evidence type="ECO:0000259" key="2">
    <source>
        <dbReference type="Pfam" id="PF01261"/>
    </source>
</evidence>
<dbReference type="AlphaFoldDB" id="A0A9D1X7H4"/>
<keyword evidence="1" id="KW-0732">Signal</keyword>